<feature type="transmembrane region" description="Helical" evidence="1">
    <location>
        <begin position="255"/>
        <end position="275"/>
    </location>
</feature>
<keyword evidence="1" id="KW-1133">Transmembrane helix</keyword>
<evidence type="ECO:0000313" key="3">
    <source>
        <dbReference type="Proteomes" id="UP000238196"/>
    </source>
</evidence>
<reference evidence="2 3" key="1">
    <citation type="submission" date="2018-02" db="EMBL/GenBank/DDBJ databases">
        <title>novel marine gammaproteobacteria from coastal saline agro ecosystem.</title>
        <authorList>
            <person name="Krishnan R."/>
            <person name="Ramesh Kumar N."/>
        </authorList>
    </citation>
    <scope>NUCLEOTIDE SEQUENCE [LARGE SCALE GENOMIC DNA]</scope>
    <source>
        <strain evidence="2 3">228</strain>
    </source>
</reference>
<organism evidence="2 3">
    <name type="scientific">Proteobacteria bacterium 228</name>
    <dbReference type="NCBI Taxonomy" id="2083153"/>
    <lineage>
        <taxon>Bacteria</taxon>
        <taxon>Pseudomonadati</taxon>
        <taxon>Pseudomonadota</taxon>
    </lineage>
</organism>
<gene>
    <name evidence="2" type="ORF">C4K68_07190</name>
</gene>
<sequence>MSPIAIGLIIFSAMMHAGWNLMGKRHAPSLSFFTLSMSAGALAFTPFVFSLLWQLPAMPATFWWLLLGTGLAQAVYMAGLAWAYARADVSLIYPMARALPVVMVPCISWLLLDNRVLTAADWLGMMVIVLGSLILPLPRLSALHWRSYATPALGFMLLAALGTCGYSLIDSAALRVLRQHGLSAFEAGSLYLTLQAYSSVLWMLPVCLLGQQERPTLRGLLQRQQMKVWASTGIAILLTYWLILIAMSYVTDVSYVVALRQLSIPLGVLAGIVWLKETPTAPRLLGVTVIVIGLLLVALG</sequence>
<proteinExistence type="predicted"/>
<feature type="transmembrane region" description="Helical" evidence="1">
    <location>
        <begin position="149"/>
        <end position="169"/>
    </location>
</feature>
<name>A0A2S5KT46_9PROT</name>
<keyword evidence="1" id="KW-0812">Transmembrane</keyword>
<feature type="transmembrane region" description="Helical" evidence="1">
    <location>
        <begin position="228"/>
        <end position="249"/>
    </location>
</feature>
<feature type="transmembrane region" description="Helical" evidence="1">
    <location>
        <begin position="189"/>
        <end position="208"/>
    </location>
</feature>
<feature type="transmembrane region" description="Helical" evidence="1">
    <location>
        <begin position="282"/>
        <end position="299"/>
    </location>
</feature>
<evidence type="ECO:0000313" key="2">
    <source>
        <dbReference type="EMBL" id="PPC78027.1"/>
    </source>
</evidence>
<accession>A0A2S5KT46</accession>
<evidence type="ECO:0000256" key="1">
    <source>
        <dbReference type="SAM" id="Phobius"/>
    </source>
</evidence>
<dbReference type="SUPFAM" id="SSF103481">
    <property type="entry name" value="Multidrug resistance efflux transporter EmrE"/>
    <property type="match status" value="2"/>
</dbReference>
<protein>
    <submittedName>
        <fullName evidence="2">Drug/metabolite transporter</fullName>
    </submittedName>
</protein>
<keyword evidence="1" id="KW-0472">Membrane</keyword>
<dbReference type="Proteomes" id="UP000238196">
    <property type="component" value="Unassembled WGS sequence"/>
</dbReference>
<comment type="caution">
    <text evidence="2">The sequence shown here is derived from an EMBL/GenBank/DDBJ whole genome shotgun (WGS) entry which is preliminary data.</text>
</comment>
<feature type="transmembrane region" description="Helical" evidence="1">
    <location>
        <begin position="61"/>
        <end position="84"/>
    </location>
</feature>
<feature type="transmembrane region" description="Helical" evidence="1">
    <location>
        <begin position="91"/>
        <end position="111"/>
    </location>
</feature>
<dbReference type="AlphaFoldDB" id="A0A2S5KT46"/>
<feature type="transmembrane region" description="Helical" evidence="1">
    <location>
        <begin position="117"/>
        <end position="137"/>
    </location>
</feature>
<dbReference type="OrthoDB" id="9783707at2"/>
<dbReference type="InterPro" id="IPR037185">
    <property type="entry name" value="EmrE-like"/>
</dbReference>
<feature type="transmembrane region" description="Helical" evidence="1">
    <location>
        <begin position="30"/>
        <end position="55"/>
    </location>
</feature>
<feature type="transmembrane region" description="Helical" evidence="1">
    <location>
        <begin position="6"/>
        <end position="23"/>
    </location>
</feature>
<dbReference type="EMBL" id="PRLP01000021">
    <property type="protein sequence ID" value="PPC78027.1"/>
    <property type="molecule type" value="Genomic_DNA"/>
</dbReference>
<dbReference type="Gene3D" id="1.10.3730.20">
    <property type="match status" value="2"/>
</dbReference>